<dbReference type="Gene3D" id="1.10.1520.10">
    <property type="entry name" value="Ribonuclease III domain"/>
    <property type="match status" value="1"/>
</dbReference>
<comment type="subunit">
    <text evidence="4 15">Homodimer.</text>
</comment>
<comment type="caution">
    <text evidence="19">The sequence shown here is derived from an EMBL/GenBank/DDBJ whole genome shotgun (WGS) entry which is preliminary data.</text>
</comment>
<keyword evidence="13 15" id="KW-0460">Magnesium</keyword>
<dbReference type="Pfam" id="PF14622">
    <property type="entry name" value="Ribonucleas_3_3"/>
    <property type="match status" value="1"/>
</dbReference>
<evidence type="ECO:0000256" key="16">
    <source>
        <dbReference type="SAM" id="MobiDB-lite"/>
    </source>
</evidence>
<keyword evidence="11 15" id="KW-0255">Endonuclease</keyword>
<accession>A0A8I1SVP3</accession>
<dbReference type="PROSITE" id="PS50142">
    <property type="entry name" value="RNASE_3_2"/>
    <property type="match status" value="1"/>
</dbReference>
<dbReference type="GO" id="GO:0019843">
    <property type="term" value="F:rRNA binding"/>
    <property type="evidence" value="ECO:0007669"/>
    <property type="project" value="UniProtKB-KW"/>
</dbReference>
<keyword evidence="7 15" id="KW-0507">mRNA processing</keyword>
<evidence type="ECO:0000256" key="5">
    <source>
        <dbReference type="ARBA" id="ARBA00022490"/>
    </source>
</evidence>
<evidence type="ECO:0000313" key="19">
    <source>
        <dbReference type="EMBL" id="MBN8742779.1"/>
    </source>
</evidence>
<dbReference type="GO" id="GO:0042802">
    <property type="term" value="F:identical protein binding"/>
    <property type="evidence" value="ECO:0007669"/>
    <property type="project" value="UniProtKB-ARBA"/>
</dbReference>
<keyword evidence="6 15" id="KW-0698">rRNA processing</keyword>
<comment type="subcellular location">
    <subcellularLocation>
        <location evidence="2 15">Cytoplasm</location>
    </subcellularLocation>
</comment>
<evidence type="ECO:0000256" key="11">
    <source>
        <dbReference type="ARBA" id="ARBA00022759"/>
    </source>
</evidence>
<dbReference type="InterPro" id="IPR036389">
    <property type="entry name" value="RNase_III_sf"/>
</dbReference>
<evidence type="ECO:0000256" key="1">
    <source>
        <dbReference type="ARBA" id="ARBA00000109"/>
    </source>
</evidence>
<evidence type="ECO:0000256" key="3">
    <source>
        <dbReference type="ARBA" id="ARBA00010183"/>
    </source>
</evidence>
<dbReference type="Proteomes" id="UP000664800">
    <property type="component" value="Unassembled WGS sequence"/>
</dbReference>
<dbReference type="EC" id="3.1.26.3" evidence="15"/>
<dbReference type="SUPFAM" id="SSF69065">
    <property type="entry name" value="RNase III domain-like"/>
    <property type="match status" value="1"/>
</dbReference>
<dbReference type="Gene3D" id="3.30.160.20">
    <property type="match status" value="1"/>
</dbReference>
<dbReference type="PROSITE" id="PS50137">
    <property type="entry name" value="DS_RBD"/>
    <property type="match status" value="1"/>
</dbReference>
<evidence type="ECO:0000256" key="6">
    <source>
        <dbReference type="ARBA" id="ARBA00022552"/>
    </source>
</evidence>
<evidence type="ECO:0000256" key="10">
    <source>
        <dbReference type="ARBA" id="ARBA00022723"/>
    </source>
</evidence>
<evidence type="ECO:0000256" key="8">
    <source>
        <dbReference type="ARBA" id="ARBA00022694"/>
    </source>
</evidence>
<dbReference type="GO" id="GO:0008033">
    <property type="term" value="P:tRNA processing"/>
    <property type="evidence" value="ECO:0007669"/>
    <property type="project" value="UniProtKB-KW"/>
</dbReference>
<feature type="binding site" evidence="15">
    <location>
        <position position="37"/>
    </location>
    <ligand>
        <name>Mg(2+)</name>
        <dbReference type="ChEBI" id="CHEBI:18420"/>
    </ligand>
</feature>
<dbReference type="GO" id="GO:0046872">
    <property type="term" value="F:metal ion binding"/>
    <property type="evidence" value="ECO:0007669"/>
    <property type="project" value="UniProtKB-KW"/>
</dbReference>
<dbReference type="GO" id="GO:0005737">
    <property type="term" value="C:cytoplasm"/>
    <property type="evidence" value="ECO:0007669"/>
    <property type="project" value="UniProtKB-SubCell"/>
</dbReference>
<evidence type="ECO:0000256" key="7">
    <source>
        <dbReference type="ARBA" id="ARBA00022664"/>
    </source>
</evidence>
<keyword evidence="15" id="KW-0699">rRNA-binding</keyword>
<keyword evidence="12 15" id="KW-0378">Hydrolase</keyword>
<evidence type="ECO:0000256" key="13">
    <source>
        <dbReference type="ARBA" id="ARBA00022842"/>
    </source>
</evidence>
<evidence type="ECO:0000256" key="2">
    <source>
        <dbReference type="ARBA" id="ARBA00004496"/>
    </source>
</evidence>
<sequence length="276" mass="30616">MSTALETRLGYVFRDRKLFERALTHRSFGADHNERLEFLGDSVLNLSAAAWLYHQAARQDEGQLSRLRAALVRAEALAEVARAIDLGRFLRLGEGELQSGGAQRESILADTVEALLGAIYLEAGFDTAQEVMRRLFAPLMDTLDADVVRKDAKTQLQEFLQGQRLPLPSYAVLDVRGAAHQQQFKVECAVEALGLRVEGEGDSRRRAEQDAATRMIERIGRGGTKPVRRGNRPVLVDERGEVVQPSHAPDAAQPALAHNLQRRSPVRRPPKTLKSP</sequence>
<dbReference type="SMART" id="SM00535">
    <property type="entry name" value="RIBOc"/>
    <property type="match status" value="1"/>
</dbReference>
<dbReference type="GO" id="GO:0003725">
    <property type="term" value="F:double-stranded RNA binding"/>
    <property type="evidence" value="ECO:0007669"/>
    <property type="project" value="TreeGrafter"/>
</dbReference>
<proteinExistence type="inferred from homology"/>
<feature type="active site" evidence="15">
    <location>
        <position position="41"/>
    </location>
</feature>
<evidence type="ECO:0000313" key="20">
    <source>
        <dbReference type="Proteomes" id="UP000664800"/>
    </source>
</evidence>
<gene>
    <name evidence="15 19" type="primary">rnc</name>
    <name evidence="19" type="ORF">J0I24_00570</name>
</gene>
<feature type="domain" description="RNase III" evidence="18">
    <location>
        <begin position="2"/>
        <end position="124"/>
    </location>
</feature>
<dbReference type="CDD" id="cd10845">
    <property type="entry name" value="DSRM_RNAse_III_family"/>
    <property type="match status" value="1"/>
</dbReference>
<dbReference type="CDD" id="cd00593">
    <property type="entry name" value="RIBOc"/>
    <property type="match status" value="1"/>
</dbReference>
<comment type="function">
    <text evidence="15">Digests double-stranded RNA. Involved in the processing of primary rRNA transcript to yield the immediate precursors to the large and small rRNAs (23S and 16S). Processes some mRNAs, and tRNAs when they are encoded in the rRNA operon. Processes pre-crRNA and tracrRNA of type II CRISPR loci if present in the organism.</text>
</comment>
<dbReference type="InterPro" id="IPR000999">
    <property type="entry name" value="RNase_III_dom"/>
</dbReference>
<comment type="cofactor">
    <cofactor evidence="15">
        <name>Mg(2+)</name>
        <dbReference type="ChEBI" id="CHEBI:18420"/>
    </cofactor>
</comment>
<dbReference type="NCBIfam" id="TIGR02191">
    <property type="entry name" value="RNaseIII"/>
    <property type="match status" value="1"/>
</dbReference>
<dbReference type="GO" id="GO:0006397">
    <property type="term" value="P:mRNA processing"/>
    <property type="evidence" value="ECO:0007669"/>
    <property type="project" value="UniProtKB-UniRule"/>
</dbReference>
<feature type="binding site" evidence="15">
    <location>
        <position position="113"/>
    </location>
    <ligand>
        <name>Mg(2+)</name>
        <dbReference type="ChEBI" id="CHEBI:18420"/>
    </ligand>
</feature>
<evidence type="ECO:0000256" key="12">
    <source>
        <dbReference type="ARBA" id="ARBA00022801"/>
    </source>
</evidence>
<feature type="compositionally biased region" description="Basic residues" evidence="16">
    <location>
        <begin position="260"/>
        <end position="276"/>
    </location>
</feature>
<dbReference type="InterPro" id="IPR014720">
    <property type="entry name" value="dsRBD_dom"/>
</dbReference>
<feature type="domain" description="DRBM" evidence="17">
    <location>
        <begin position="151"/>
        <end position="221"/>
    </location>
</feature>
<dbReference type="GO" id="GO:0004525">
    <property type="term" value="F:ribonuclease III activity"/>
    <property type="evidence" value="ECO:0007669"/>
    <property type="project" value="UniProtKB-UniRule"/>
</dbReference>
<feature type="active site" evidence="15">
    <location>
        <position position="113"/>
    </location>
</feature>
<dbReference type="PANTHER" id="PTHR11207">
    <property type="entry name" value="RIBONUCLEASE III"/>
    <property type="match status" value="1"/>
</dbReference>
<dbReference type="FunFam" id="1.10.1520.10:FF:000001">
    <property type="entry name" value="Ribonuclease 3"/>
    <property type="match status" value="1"/>
</dbReference>
<evidence type="ECO:0000256" key="9">
    <source>
        <dbReference type="ARBA" id="ARBA00022722"/>
    </source>
</evidence>
<name>A0A8I1SVP3_THIA3</name>
<keyword evidence="14 15" id="KW-0694">RNA-binding</keyword>
<comment type="catalytic activity">
    <reaction evidence="1 15">
        <text>Endonucleolytic cleavage to 5'-phosphomonoester.</text>
        <dbReference type="EC" id="3.1.26.3"/>
    </reaction>
</comment>
<reference evidence="19" key="1">
    <citation type="submission" date="2021-02" db="EMBL/GenBank/DDBJ databases">
        <title>Thiocyanate and organic carbon inputs drive convergent selection for specific autotrophic Afipia and Thiobacillus strains within complex microbiomes.</title>
        <authorList>
            <person name="Huddy R.J."/>
            <person name="Sachdeva R."/>
            <person name="Kadzinga F."/>
            <person name="Kantor R.S."/>
            <person name="Harrison S.T.L."/>
            <person name="Banfield J.F."/>
        </authorList>
    </citation>
    <scope>NUCLEOTIDE SEQUENCE</scope>
    <source>
        <strain evidence="19">SCN18_13_7_16_R3_B_64_19</strain>
    </source>
</reference>
<dbReference type="SMART" id="SM00358">
    <property type="entry name" value="DSRM"/>
    <property type="match status" value="1"/>
</dbReference>
<dbReference type="GO" id="GO:0006364">
    <property type="term" value="P:rRNA processing"/>
    <property type="evidence" value="ECO:0007669"/>
    <property type="project" value="UniProtKB-UniRule"/>
</dbReference>
<dbReference type="Pfam" id="PF00035">
    <property type="entry name" value="dsrm"/>
    <property type="match status" value="1"/>
</dbReference>
<organism evidence="19 20">
    <name type="scientific">Thiomonas arsenitoxydans (strain DSM 22701 / CIP 110005 / 3As)</name>
    <dbReference type="NCBI Taxonomy" id="426114"/>
    <lineage>
        <taxon>Bacteria</taxon>
        <taxon>Pseudomonadati</taxon>
        <taxon>Pseudomonadota</taxon>
        <taxon>Betaproteobacteria</taxon>
        <taxon>Burkholderiales</taxon>
        <taxon>Thiomonas</taxon>
    </lineage>
</organism>
<feature type="region of interest" description="Disordered" evidence="16">
    <location>
        <begin position="219"/>
        <end position="276"/>
    </location>
</feature>
<keyword evidence="8 15" id="KW-0819">tRNA processing</keyword>
<comment type="similarity">
    <text evidence="3">Belongs to the ribonuclease III family.</text>
</comment>
<evidence type="ECO:0000259" key="17">
    <source>
        <dbReference type="PROSITE" id="PS50137"/>
    </source>
</evidence>
<feature type="binding site" evidence="15">
    <location>
        <position position="110"/>
    </location>
    <ligand>
        <name>Mg(2+)</name>
        <dbReference type="ChEBI" id="CHEBI:18420"/>
    </ligand>
</feature>
<evidence type="ECO:0000256" key="14">
    <source>
        <dbReference type="ARBA" id="ARBA00022884"/>
    </source>
</evidence>
<dbReference type="GO" id="GO:0010468">
    <property type="term" value="P:regulation of gene expression"/>
    <property type="evidence" value="ECO:0007669"/>
    <property type="project" value="TreeGrafter"/>
</dbReference>
<dbReference type="PANTHER" id="PTHR11207:SF0">
    <property type="entry name" value="RIBONUCLEASE 3"/>
    <property type="match status" value="1"/>
</dbReference>
<evidence type="ECO:0000256" key="4">
    <source>
        <dbReference type="ARBA" id="ARBA00011738"/>
    </source>
</evidence>
<dbReference type="AlphaFoldDB" id="A0A8I1SVP3"/>
<evidence type="ECO:0000259" key="18">
    <source>
        <dbReference type="PROSITE" id="PS50142"/>
    </source>
</evidence>
<dbReference type="SUPFAM" id="SSF54768">
    <property type="entry name" value="dsRNA-binding domain-like"/>
    <property type="match status" value="1"/>
</dbReference>
<dbReference type="EMBL" id="JAFKMR010000009">
    <property type="protein sequence ID" value="MBN8742779.1"/>
    <property type="molecule type" value="Genomic_DNA"/>
</dbReference>
<dbReference type="RefSeq" id="WP_276726858.1">
    <property type="nucleotide sequence ID" value="NZ_JAFKMR010000009.1"/>
</dbReference>
<keyword evidence="9 15" id="KW-0540">Nuclease</keyword>
<keyword evidence="5 15" id="KW-0963">Cytoplasm</keyword>
<dbReference type="FunFam" id="3.30.160.20:FF:000003">
    <property type="entry name" value="Ribonuclease 3"/>
    <property type="match status" value="1"/>
</dbReference>
<keyword evidence="10 15" id="KW-0479">Metal-binding</keyword>
<evidence type="ECO:0000256" key="15">
    <source>
        <dbReference type="HAMAP-Rule" id="MF_00104"/>
    </source>
</evidence>
<protein>
    <recommendedName>
        <fullName evidence="15">Ribonuclease 3</fullName>
        <ecNumber evidence="15">3.1.26.3</ecNumber>
    </recommendedName>
    <alternativeName>
        <fullName evidence="15">Ribonuclease III</fullName>
        <shortName evidence="15">RNase III</shortName>
    </alternativeName>
</protein>
<dbReference type="InterPro" id="IPR011907">
    <property type="entry name" value="RNase_III"/>
</dbReference>
<dbReference type="HAMAP" id="MF_00104">
    <property type="entry name" value="RNase_III"/>
    <property type="match status" value="1"/>
</dbReference>
<dbReference type="PROSITE" id="PS00517">
    <property type="entry name" value="RNASE_3_1"/>
    <property type="match status" value="1"/>
</dbReference>